<dbReference type="Pfam" id="PF00849">
    <property type="entry name" value="PseudoU_synth_2"/>
    <property type="match status" value="1"/>
</dbReference>
<dbReference type="GO" id="GO:0009982">
    <property type="term" value="F:pseudouridine synthase activity"/>
    <property type="evidence" value="ECO:0007669"/>
    <property type="project" value="InterPro"/>
</dbReference>
<evidence type="ECO:0000313" key="5">
    <source>
        <dbReference type="Proteomes" id="UP000664417"/>
    </source>
</evidence>
<protein>
    <submittedName>
        <fullName evidence="4">RNA pseudouridine synthase</fullName>
    </submittedName>
</protein>
<dbReference type="InterPro" id="IPR050188">
    <property type="entry name" value="RluA_PseudoU_synthase"/>
</dbReference>
<dbReference type="GO" id="GO:0140098">
    <property type="term" value="F:catalytic activity, acting on RNA"/>
    <property type="evidence" value="ECO:0007669"/>
    <property type="project" value="UniProtKB-ARBA"/>
</dbReference>
<evidence type="ECO:0000256" key="2">
    <source>
        <dbReference type="ARBA" id="ARBA00023235"/>
    </source>
</evidence>
<dbReference type="EMBL" id="JAFREP010000004">
    <property type="protein sequence ID" value="MBO1318138.1"/>
    <property type="molecule type" value="Genomic_DNA"/>
</dbReference>
<dbReference type="GO" id="GO:0006396">
    <property type="term" value="P:RNA processing"/>
    <property type="evidence" value="ECO:0007669"/>
    <property type="project" value="UniProtKB-ARBA"/>
</dbReference>
<dbReference type="GO" id="GO:0001522">
    <property type="term" value="P:pseudouridine synthesis"/>
    <property type="evidence" value="ECO:0007669"/>
    <property type="project" value="InterPro"/>
</dbReference>
<reference evidence="4" key="1">
    <citation type="submission" date="2021-03" db="EMBL/GenBank/DDBJ databases">
        <authorList>
            <person name="Wang G."/>
        </authorList>
    </citation>
    <scope>NUCLEOTIDE SEQUENCE</scope>
    <source>
        <strain evidence="4">KCTC 12899</strain>
    </source>
</reference>
<accession>A0A8J7U1G0</accession>
<dbReference type="GO" id="GO:0003723">
    <property type="term" value="F:RNA binding"/>
    <property type="evidence" value="ECO:0007669"/>
    <property type="project" value="InterPro"/>
</dbReference>
<evidence type="ECO:0000256" key="1">
    <source>
        <dbReference type="ARBA" id="ARBA00010876"/>
    </source>
</evidence>
<gene>
    <name evidence="4" type="ORF">J3U88_06710</name>
</gene>
<dbReference type="AlphaFoldDB" id="A0A8J7U1G0"/>
<dbReference type="Proteomes" id="UP000664417">
    <property type="component" value="Unassembled WGS sequence"/>
</dbReference>
<dbReference type="InterPro" id="IPR020103">
    <property type="entry name" value="PsdUridine_synth_cat_dom_sf"/>
</dbReference>
<dbReference type="Gene3D" id="3.30.2350.10">
    <property type="entry name" value="Pseudouridine synthase"/>
    <property type="match status" value="1"/>
</dbReference>
<evidence type="ECO:0000313" key="4">
    <source>
        <dbReference type="EMBL" id="MBO1318138.1"/>
    </source>
</evidence>
<name>A0A8J7U1G0_9BACT</name>
<dbReference type="CDD" id="cd02869">
    <property type="entry name" value="PseudoU_synth_RluA_like"/>
    <property type="match status" value="1"/>
</dbReference>
<proteinExistence type="inferred from homology"/>
<comment type="caution">
    <text evidence="4">The sequence shown here is derived from an EMBL/GenBank/DDBJ whole genome shotgun (WGS) entry which is preliminary data.</text>
</comment>
<organism evidence="4 5">
    <name type="scientific">Acanthopleuribacter pedis</name>
    <dbReference type="NCBI Taxonomy" id="442870"/>
    <lineage>
        <taxon>Bacteria</taxon>
        <taxon>Pseudomonadati</taxon>
        <taxon>Acidobacteriota</taxon>
        <taxon>Holophagae</taxon>
        <taxon>Acanthopleuribacterales</taxon>
        <taxon>Acanthopleuribacteraceae</taxon>
        <taxon>Acanthopleuribacter</taxon>
    </lineage>
</organism>
<dbReference type="PANTHER" id="PTHR21600:SF83">
    <property type="entry name" value="PSEUDOURIDYLATE SYNTHASE RPUSD4, MITOCHONDRIAL"/>
    <property type="match status" value="1"/>
</dbReference>
<evidence type="ECO:0000259" key="3">
    <source>
        <dbReference type="Pfam" id="PF00849"/>
    </source>
</evidence>
<feature type="domain" description="Pseudouridine synthase RsuA/RluA-like" evidence="3">
    <location>
        <begin position="15"/>
        <end position="168"/>
    </location>
</feature>
<dbReference type="SUPFAM" id="SSF55120">
    <property type="entry name" value="Pseudouridine synthase"/>
    <property type="match status" value="1"/>
</dbReference>
<keyword evidence="5" id="KW-1185">Reference proteome</keyword>
<dbReference type="RefSeq" id="WP_207857748.1">
    <property type="nucleotide sequence ID" value="NZ_JAFREP010000004.1"/>
</dbReference>
<dbReference type="PANTHER" id="PTHR21600">
    <property type="entry name" value="MITOCHONDRIAL RNA PSEUDOURIDINE SYNTHASE"/>
    <property type="match status" value="1"/>
</dbReference>
<keyword evidence="2" id="KW-0413">Isomerase</keyword>
<dbReference type="InterPro" id="IPR006145">
    <property type="entry name" value="PsdUridine_synth_RsuA/RluA"/>
</dbReference>
<comment type="similarity">
    <text evidence="1">Belongs to the pseudouridine synthase RluA family.</text>
</comment>
<sequence>MKSRSNLSVVYHDNHLLVVNKPAGLLSQADETGDIDLLTLAKSWVKDTYQKPGQVYLGLVHRLDRPASGLMVLARTSKAAARLTRQFQARTPHKRYWALLQGRLDGAGRWEDYLIKSGRVVSVVSQKNPKAKYAALRWRALAYHKDTTLVAVELETGRPHQIRVQFASRGFPLLGDLRYRATRRFDGENLALHCFQLGLEHPTRREPMRWEQDAPATWSDWFAEVRAAVLRDSSEEHG</sequence>